<name>Q114V4_TRIEI</name>
<dbReference type="InterPro" id="IPR036737">
    <property type="entry name" value="OmpA-like_sf"/>
</dbReference>
<dbReference type="Gene3D" id="3.30.1330.60">
    <property type="entry name" value="OmpA-like domain"/>
    <property type="match status" value="1"/>
</dbReference>
<dbReference type="OrthoDB" id="559153at2"/>
<dbReference type="SUPFAM" id="SSF103088">
    <property type="entry name" value="OmpA-like"/>
    <property type="match status" value="1"/>
</dbReference>
<dbReference type="HOGENOM" id="CLU_096132_0_0_3"/>
<protein>
    <recommendedName>
        <fullName evidence="3">OmpA-like domain-containing protein</fullName>
    </recommendedName>
</protein>
<dbReference type="RefSeq" id="WP_011611345.1">
    <property type="nucleotide sequence ID" value="NC_008312.1"/>
</dbReference>
<evidence type="ECO:0000256" key="1">
    <source>
        <dbReference type="SAM" id="MobiDB-lite"/>
    </source>
</evidence>
<dbReference type="EMBL" id="CP000393">
    <property type="protein sequence ID" value="ABG50970.1"/>
    <property type="molecule type" value="Genomic_DNA"/>
</dbReference>
<feature type="compositionally biased region" description="Basic and acidic residues" evidence="1">
    <location>
        <begin position="80"/>
        <end position="97"/>
    </location>
</feature>
<dbReference type="KEGG" id="ter:Tery_1705"/>
<evidence type="ECO:0000313" key="2">
    <source>
        <dbReference type="EMBL" id="ABG50970.1"/>
    </source>
</evidence>
<gene>
    <name evidence="2" type="ordered locus">Tery_1705</name>
</gene>
<dbReference type="eggNOG" id="COG1360">
    <property type="taxonomic scope" value="Bacteria"/>
</dbReference>
<feature type="region of interest" description="Disordered" evidence="1">
    <location>
        <begin position="80"/>
        <end position="105"/>
    </location>
</feature>
<dbReference type="STRING" id="203124.Tery_1705"/>
<evidence type="ECO:0008006" key="3">
    <source>
        <dbReference type="Google" id="ProtNLM"/>
    </source>
</evidence>
<proteinExistence type="predicted"/>
<dbReference type="AlphaFoldDB" id="Q114V4"/>
<accession>Q114V4</accession>
<sequence length="263" mass="30068">MSRRLRYSRLNQALNVWQSFTDVMSSAFMILSLFLFLALLKSGVVNSDISRVNTELKLVKIENKKLQDKVKEKDKEIQEKSEKIKQQEKTIKRKNEEISSLTSQPPIEITEVSNRKFPSGSAELSDGLVNFIENNLVKQIENYAQGKEGYIVQVIGHTDGQKNNRFQVSNLDNLLEEVARVNNNINISNLTPSSNADLGLMRALAVVKELEKNPRLKQLELKFRAYSAAQLYLPSGEYAGVQRYPDPQRRRIEIRFSPPADKK</sequence>
<reference evidence="2" key="1">
    <citation type="submission" date="2006-06" db="EMBL/GenBank/DDBJ databases">
        <title>Complete sequence of Trichodesmium erythraeum IMS101.</title>
        <authorList>
            <consortium name="US DOE Joint Genome Institute"/>
            <person name="Copeland A."/>
            <person name="Lucas S."/>
            <person name="Lapidus A."/>
            <person name="Barry K."/>
            <person name="Detter J.C."/>
            <person name="Glavina del Rio T."/>
            <person name="Hammon N."/>
            <person name="Israni S."/>
            <person name="Dalin E."/>
            <person name="Tice H."/>
            <person name="Pitluck S."/>
            <person name="Kiss H."/>
            <person name="Munk A.C."/>
            <person name="Brettin T."/>
            <person name="Bruce D."/>
            <person name="Han C."/>
            <person name="Tapia R."/>
            <person name="Gilna P."/>
            <person name="Schmutz J."/>
            <person name="Larimer F."/>
            <person name="Land M."/>
            <person name="Hauser L."/>
            <person name="Kyrpides N."/>
            <person name="Kim E."/>
            <person name="Richardson P."/>
        </authorList>
    </citation>
    <scope>NUCLEOTIDE SEQUENCE [LARGE SCALE GENOMIC DNA]</scope>
    <source>
        <strain evidence="2">IMS101</strain>
    </source>
</reference>
<organism evidence="2">
    <name type="scientific">Trichodesmium erythraeum (strain IMS101)</name>
    <dbReference type="NCBI Taxonomy" id="203124"/>
    <lineage>
        <taxon>Bacteria</taxon>
        <taxon>Bacillati</taxon>
        <taxon>Cyanobacteriota</taxon>
        <taxon>Cyanophyceae</taxon>
        <taxon>Oscillatoriophycideae</taxon>
        <taxon>Oscillatoriales</taxon>
        <taxon>Microcoleaceae</taxon>
        <taxon>Trichodesmium</taxon>
    </lineage>
</organism>